<accession>D9XNK9</accession>
<dbReference type="Pfam" id="PF19559">
    <property type="entry name" value="DUF6081"/>
    <property type="match status" value="1"/>
</dbReference>
<gene>
    <name evidence="2" type="ORF">SSRG_00966</name>
</gene>
<proteinExistence type="predicted"/>
<reference evidence="2" key="1">
    <citation type="submission" date="2009-02" db="EMBL/GenBank/DDBJ databases">
        <title>Annotation of Streptomyces griseoflavus strain Tu4000.</title>
        <authorList>
            <consortium name="The Broad Institute Genome Sequencing Platform"/>
            <consortium name="Broad Institute Microbial Sequencing Center"/>
            <person name="Fischbach M."/>
            <person name="Godfrey P."/>
            <person name="Ward D."/>
            <person name="Young S."/>
            <person name="Zeng Q."/>
            <person name="Koehrsen M."/>
            <person name="Alvarado L."/>
            <person name="Berlin A.M."/>
            <person name="Bochicchio J."/>
            <person name="Borenstein D."/>
            <person name="Chapman S.B."/>
            <person name="Chen Z."/>
            <person name="Engels R."/>
            <person name="Freedman E."/>
            <person name="Gellesch M."/>
            <person name="Goldberg J."/>
            <person name="Griggs A."/>
            <person name="Gujja S."/>
            <person name="Heilman E.R."/>
            <person name="Heiman D.I."/>
            <person name="Hepburn T.A."/>
            <person name="Howarth C."/>
            <person name="Jen D."/>
            <person name="Larson L."/>
            <person name="Lewis B."/>
            <person name="Mehta T."/>
            <person name="Park D."/>
            <person name="Pearson M."/>
            <person name="Richards J."/>
            <person name="Roberts A."/>
            <person name="Saif S."/>
            <person name="Shea T.D."/>
            <person name="Shenoy N."/>
            <person name="Sisk P."/>
            <person name="Stolte C."/>
            <person name="Sykes S.N."/>
            <person name="Thomson T."/>
            <person name="Walk T."/>
            <person name="White J."/>
            <person name="Yandava C."/>
            <person name="Straight P."/>
            <person name="Clardy J."/>
            <person name="Hung D."/>
            <person name="Kolter R."/>
            <person name="Mekalanos J."/>
            <person name="Walker S."/>
            <person name="Walsh C.T."/>
            <person name="Wieland-Brown L.C."/>
            <person name="Haas B."/>
            <person name="Nusbaum C."/>
            <person name="Birren B."/>
        </authorList>
    </citation>
    <scope>NUCLEOTIDE SEQUENCE [LARGE SCALE GENOMIC DNA]</scope>
    <source>
        <strain evidence="2">Tu4000</strain>
    </source>
</reference>
<evidence type="ECO:0000256" key="1">
    <source>
        <dbReference type="SAM" id="MobiDB-lite"/>
    </source>
</evidence>
<evidence type="ECO:0000313" key="2">
    <source>
        <dbReference type="EMBL" id="EFL38162.1"/>
    </source>
</evidence>
<keyword evidence="3" id="KW-1185">Reference proteome</keyword>
<dbReference type="Proteomes" id="UP000002968">
    <property type="component" value="Unassembled WGS sequence"/>
</dbReference>
<name>D9XNK9_9ACTN</name>
<dbReference type="InterPro" id="IPR045727">
    <property type="entry name" value="DUF6081"/>
</dbReference>
<dbReference type="EMBL" id="GG657758">
    <property type="protein sequence ID" value="EFL38162.1"/>
    <property type="molecule type" value="Genomic_DNA"/>
</dbReference>
<dbReference type="InterPro" id="IPR013320">
    <property type="entry name" value="ConA-like_dom_sf"/>
</dbReference>
<dbReference type="AlphaFoldDB" id="D9XNK9"/>
<dbReference type="SUPFAM" id="SSF49899">
    <property type="entry name" value="Concanavalin A-like lectins/glucanases"/>
    <property type="match status" value="1"/>
</dbReference>
<dbReference type="eggNOG" id="ENOG5030J6S">
    <property type="taxonomic scope" value="Bacteria"/>
</dbReference>
<dbReference type="HOGENOM" id="CLU_1128066_0_0_11"/>
<feature type="region of interest" description="Disordered" evidence="1">
    <location>
        <begin position="1"/>
        <end position="22"/>
    </location>
</feature>
<organism evidence="2 3">
    <name type="scientific">Streptomyces griseoflavus Tu4000</name>
    <dbReference type="NCBI Taxonomy" id="467200"/>
    <lineage>
        <taxon>Bacteria</taxon>
        <taxon>Bacillati</taxon>
        <taxon>Actinomycetota</taxon>
        <taxon>Actinomycetes</taxon>
        <taxon>Kitasatosporales</taxon>
        <taxon>Streptomycetaceae</taxon>
        <taxon>Streptomyces</taxon>
    </lineage>
</organism>
<evidence type="ECO:0000313" key="3">
    <source>
        <dbReference type="Proteomes" id="UP000002968"/>
    </source>
</evidence>
<dbReference type="Gene3D" id="2.60.120.200">
    <property type="match status" value="1"/>
</dbReference>
<feature type="compositionally biased region" description="Gly residues" evidence="1">
    <location>
        <begin position="1"/>
        <end position="14"/>
    </location>
</feature>
<protein>
    <submittedName>
        <fullName evidence="2">PE-PGRS family protein</fullName>
    </submittedName>
</protein>
<sequence>MMARGDGGIEGGGMTSLPQTESLPQTDAWTYDDFTSPELDPARWTIMSIGGADGERHRYRDRNARVRTGDGRLELTVNPFTRFHDTDPRQNNAKQMYRSTRRFAVPASGRLTFEVEMGVRTYGQVPHDLLDAFGTVNVFDLETGVVLNAAATNDTVYAVIERLALPGVARPHEHFIHRVVLNVPTEPGQRHRYTIGYRAGTSEVEFHVDGRLAYWARLPVEVAGFHAGMALFSARDLSRYTRAEREHGQGATGRWGPWRVTAGVR</sequence>